<organism evidence="1 2">
    <name type="scientific">Entomophthora muscae</name>
    <dbReference type="NCBI Taxonomy" id="34485"/>
    <lineage>
        <taxon>Eukaryota</taxon>
        <taxon>Fungi</taxon>
        <taxon>Fungi incertae sedis</taxon>
        <taxon>Zoopagomycota</taxon>
        <taxon>Entomophthoromycotina</taxon>
        <taxon>Entomophthoromycetes</taxon>
        <taxon>Entomophthorales</taxon>
        <taxon>Entomophthoraceae</taxon>
        <taxon>Entomophthora</taxon>
    </lineage>
</organism>
<gene>
    <name evidence="1" type="ORF">DSO57_1021373</name>
</gene>
<dbReference type="EMBL" id="QTSX02000103">
    <property type="protein sequence ID" value="KAJ9088607.1"/>
    <property type="molecule type" value="Genomic_DNA"/>
</dbReference>
<dbReference type="Proteomes" id="UP001165960">
    <property type="component" value="Unassembled WGS sequence"/>
</dbReference>
<sequence>MAFPNFNEKMWYDSEALFSEACDVPPYFTRINSLNLLKPTTQYLFSDPTEIKTLPEETEKSVERVKDSGLKYLAWQFEHIYDFFTIPDPTVPPILRGLYAFESDADIKECSDSLVQLVEKMRNSGVSGVLVVPNYSEREVYLADKILDGPEYLKPLEIPLVRVLKGKLSEKEKSGCIVDGLQMIWLFRFCAYISGAMDTLVLNDPVNIELSSLATMLYYFIGVLGSDHLDVKIKAKAILAEAEPLLKVLSKGQAPEVVVQEDAVKKMVRAIDNLLCFKTLPQLKAKLVVIPSHAYSELIDLVWQANEPHAEILPLSCLGLSIYSDGGFPQKPTVKHYKRMGIDMEGQCAFSGALVASTGHVIAHWRYRVSVPIKSPAIPELLGVIFGLMLADYLGVPVNSRCDNLLAIRILSTMLQARTTNLKMARSVVESFPVLNTLFKKVLSSPVACGCRLEWVRGHSGIVPNDLSDYLVEQAFYTSDLIDLDGMETAIQQLASTLPNLKKK</sequence>
<evidence type="ECO:0000313" key="2">
    <source>
        <dbReference type="Proteomes" id="UP001165960"/>
    </source>
</evidence>
<evidence type="ECO:0000313" key="1">
    <source>
        <dbReference type="EMBL" id="KAJ9088607.1"/>
    </source>
</evidence>
<reference evidence="1" key="1">
    <citation type="submission" date="2022-04" db="EMBL/GenBank/DDBJ databases">
        <title>Genome of the entomopathogenic fungus Entomophthora muscae.</title>
        <authorList>
            <person name="Elya C."/>
            <person name="Lovett B.R."/>
            <person name="Lee E."/>
            <person name="Macias A.M."/>
            <person name="Hajek A.E."/>
            <person name="De Bivort B.L."/>
            <person name="Kasson M.T."/>
            <person name="De Fine Licht H.H."/>
            <person name="Stajich J.E."/>
        </authorList>
    </citation>
    <scope>NUCLEOTIDE SEQUENCE</scope>
    <source>
        <strain evidence="1">Berkeley</strain>
    </source>
</reference>
<proteinExistence type="predicted"/>
<name>A0ACC2UQI0_9FUNG</name>
<comment type="caution">
    <text evidence="1">The sequence shown here is derived from an EMBL/GenBank/DDBJ whole genome shotgun (WGS) entry which is preliminary data.</text>
</comment>
<keyword evidence="2" id="KW-1185">Reference proteome</keyword>
<accession>A0ACC2UQI0</accession>
<protein>
    <submittedName>
        <fullName evidence="1">Uncharacterized protein</fullName>
    </submittedName>
</protein>